<evidence type="ECO:0000313" key="3">
    <source>
        <dbReference type="Proteomes" id="UP000821837"/>
    </source>
</evidence>
<comment type="caution">
    <text evidence="2">The sequence shown here is derived from an EMBL/GenBank/DDBJ whole genome shotgun (WGS) entry which is preliminary data.</text>
</comment>
<evidence type="ECO:0000313" key="2">
    <source>
        <dbReference type="EMBL" id="KAH7963466.1"/>
    </source>
</evidence>
<organism evidence="2 3">
    <name type="scientific">Rhipicephalus sanguineus</name>
    <name type="common">Brown dog tick</name>
    <name type="synonym">Ixodes sanguineus</name>
    <dbReference type="NCBI Taxonomy" id="34632"/>
    <lineage>
        <taxon>Eukaryota</taxon>
        <taxon>Metazoa</taxon>
        <taxon>Ecdysozoa</taxon>
        <taxon>Arthropoda</taxon>
        <taxon>Chelicerata</taxon>
        <taxon>Arachnida</taxon>
        <taxon>Acari</taxon>
        <taxon>Parasitiformes</taxon>
        <taxon>Ixodida</taxon>
        <taxon>Ixodoidea</taxon>
        <taxon>Ixodidae</taxon>
        <taxon>Rhipicephalinae</taxon>
        <taxon>Rhipicephalus</taxon>
        <taxon>Rhipicephalus</taxon>
    </lineage>
</organism>
<proteinExistence type="predicted"/>
<evidence type="ECO:0000256" key="1">
    <source>
        <dbReference type="SAM" id="MobiDB-lite"/>
    </source>
</evidence>
<feature type="compositionally biased region" description="Polar residues" evidence="1">
    <location>
        <begin position="496"/>
        <end position="509"/>
    </location>
</feature>
<gene>
    <name evidence="2" type="ORF">HPB52_021233</name>
</gene>
<protein>
    <submittedName>
        <fullName evidence="2">Uncharacterized protein</fullName>
    </submittedName>
</protein>
<dbReference type="AlphaFoldDB" id="A0A9D4T1U2"/>
<feature type="compositionally biased region" description="Pro residues" evidence="1">
    <location>
        <begin position="558"/>
        <end position="571"/>
    </location>
</feature>
<dbReference type="EMBL" id="JABSTV010001249">
    <property type="protein sequence ID" value="KAH7963466.1"/>
    <property type="molecule type" value="Genomic_DNA"/>
</dbReference>
<feature type="compositionally biased region" description="Basic and acidic residues" evidence="1">
    <location>
        <begin position="353"/>
        <end position="368"/>
    </location>
</feature>
<keyword evidence="3" id="KW-1185">Reference proteome</keyword>
<feature type="region of interest" description="Disordered" evidence="1">
    <location>
        <begin position="353"/>
        <end position="404"/>
    </location>
</feature>
<sequence length="646" mass="69474">MPVLTVLATQWMTAGKGLALNLDISIRERRPAPDFKVSLLMAVQFIFAAWAEVGSSTIVNCFCKVGFAGDYSEAEVEGRDAPANAEMTELWSSVNGGDGDASGLEEFLHADDAVAKNEDLTDEAIVAAVTGAEDESSDDEEEPEPMQAVSHQEALQMIDRLRDFVFAKNLPLGHAQQMDALQKDSQKPRKVDCPWNLVSGGSPRVHRPRARLSFTRPSAQEACEELGDTDVVPSSQSTVDSSEEVEVAKLGQDKPLMDPHPESPVTVWLQDKEKGRLIASQEAPLSPAKHQRSLRMLVHEDGGDSPPKNARHTRGWLLANGPIRWQDELLENGIAPLDDHVPTNSVPAEQNIEEHGDSSAVHAEEARTTQESTDTEIYEDQLEGEEPVTKEAETSPPCEPSAASPALVNSEECVLQLSEGSSACYSEGTMQASQASPEFGAPIPSSEDTNRVELAMDTEEQIGNVCPAGVDVHESFPAGHSCPDICTVPETEDQATIESWEPQSVTDTAASKPESMLAQGKAVRGARKRKLPSQTTSPISSRLRAKQVRQEQVRRSSSPPPDAAGGKPPPRWSGSSPALSRSRIMLDAAMRSVGSSPSRHTANVPFAQQSADDGGSTGPLPSILKRRPPAEDGSPQGSPHRAKAEE</sequence>
<feature type="compositionally biased region" description="Polar residues" evidence="1">
    <location>
        <begin position="593"/>
        <end position="611"/>
    </location>
</feature>
<dbReference type="VEuPathDB" id="VectorBase:RSAN_051560"/>
<name>A0A9D4T1U2_RHISA</name>
<dbReference type="Proteomes" id="UP000821837">
    <property type="component" value="Chromosome 3"/>
</dbReference>
<feature type="compositionally biased region" description="Low complexity" evidence="1">
    <location>
        <begin position="394"/>
        <end position="404"/>
    </location>
</feature>
<reference evidence="2" key="2">
    <citation type="submission" date="2021-09" db="EMBL/GenBank/DDBJ databases">
        <authorList>
            <person name="Jia N."/>
            <person name="Wang J."/>
            <person name="Shi W."/>
            <person name="Du L."/>
            <person name="Sun Y."/>
            <person name="Zhan W."/>
            <person name="Jiang J."/>
            <person name="Wang Q."/>
            <person name="Zhang B."/>
            <person name="Ji P."/>
            <person name="Sakyi L.B."/>
            <person name="Cui X."/>
            <person name="Yuan T."/>
            <person name="Jiang B."/>
            <person name="Yang W."/>
            <person name="Lam T.T.-Y."/>
            <person name="Chang Q."/>
            <person name="Ding S."/>
            <person name="Wang X."/>
            <person name="Zhu J."/>
            <person name="Ruan X."/>
            <person name="Zhao L."/>
            <person name="Wei J."/>
            <person name="Que T."/>
            <person name="Du C."/>
            <person name="Cheng J."/>
            <person name="Dai P."/>
            <person name="Han X."/>
            <person name="Huang E."/>
            <person name="Gao Y."/>
            <person name="Liu J."/>
            <person name="Shao H."/>
            <person name="Ye R."/>
            <person name="Li L."/>
            <person name="Wei W."/>
            <person name="Wang X."/>
            <person name="Wang C."/>
            <person name="Huo Q."/>
            <person name="Li W."/>
            <person name="Guo W."/>
            <person name="Chen H."/>
            <person name="Chen S."/>
            <person name="Zhou L."/>
            <person name="Zhou L."/>
            <person name="Ni X."/>
            <person name="Tian J."/>
            <person name="Zhou Y."/>
            <person name="Sheng Y."/>
            <person name="Liu T."/>
            <person name="Pan Y."/>
            <person name="Xia L."/>
            <person name="Li J."/>
            <person name="Zhao F."/>
            <person name="Cao W."/>
        </authorList>
    </citation>
    <scope>NUCLEOTIDE SEQUENCE</scope>
    <source>
        <strain evidence="2">Rsan-2018</strain>
        <tissue evidence="2">Larvae</tissue>
    </source>
</reference>
<feature type="region of interest" description="Disordered" evidence="1">
    <location>
        <begin position="493"/>
        <end position="646"/>
    </location>
</feature>
<accession>A0A9D4T1U2</accession>
<reference evidence="2" key="1">
    <citation type="journal article" date="2020" name="Cell">
        <title>Large-Scale Comparative Analyses of Tick Genomes Elucidate Their Genetic Diversity and Vector Capacities.</title>
        <authorList>
            <consortium name="Tick Genome and Microbiome Consortium (TIGMIC)"/>
            <person name="Jia N."/>
            <person name="Wang J."/>
            <person name="Shi W."/>
            <person name="Du L."/>
            <person name="Sun Y."/>
            <person name="Zhan W."/>
            <person name="Jiang J.F."/>
            <person name="Wang Q."/>
            <person name="Zhang B."/>
            <person name="Ji P."/>
            <person name="Bell-Sakyi L."/>
            <person name="Cui X.M."/>
            <person name="Yuan T.T."/>
            <person name="Jiang B.G."/>
            <person name="Yang W.F."/>
            <person name="Lam T.T."/>
            <person name="Chang Q.C."/>
            <person name="Ding S.J."/>
            <person name="Wang X.J."/>
            <person name="Zhu J.G."/>
            <person name="Ruan X.D."/>
            <person name="Zhao L."/>
            <person name="Wei J.T."/>
            <person name="Ye R.Z."/>
            <person name="Que T.C."/>
            <person name="Du C.H."/>
            <person name="Zhou Y.H."/>
            <person name="Cheng J.X."/>
            <person name="Dai P.F."/>
            <person name="Guo W.B."/>
            <person name="Han X.H."/>
            <person name="Huang E.J."/>
            <person name="Li L.F."/>
            <person name="Wei W."/>
            <person name="Gao Y.C."/>
            <person name="Liu J.Z."/>
            <person name="Shao H.Z."/>
            <person name="Wang X."/>
            <person name="Wang C.C."/>
            <person name="Yang T.C."/>
            <person name="Huo Q.B."/>
            <person name="Li W."/>
            <person name="Chen H.Y."/>
            <person name="Chen S.E."/>
            <person name="Zhou L.G."/>
            <person name="Ni X.B."/>
            <person name="Tian J.H."/>
            <person name="Sheng Y."/>
            <person name="Liu T."/>
            <person name="Pan Y.S."/>
            <person name="Xia L.Y."/>
            <person name="Li J."/>
            <person name="Zhao F."/>
            <person name="Cao W.C."/>
        </authorList>
    </citation>
    <scope>NUCLEOTIDE SEQUENCE</scope>
    <source>
        <strain evidence="2">Rsan-2018</strain>
    </source>
</reference>
<feature type="compositionally biased region" description="Acidic residues" evidence="1">
    <location>
        <begin position="373"/>
        <end position="386"/>
    </location>
</feature>